<keyword evidence="5 7" id="KW-1133">Transmembrane helix</keyword>
<dbReference type="PROSITE" id="PS00211">
    <property type="entry name" value="ABC_TRANSPORTER_1"/>
    <property type="match status" value="1"/>
</dbReference>
<dbReference type="InterPro" id="IPR011527">
    <property type="entry name" value="ABC1_TM_dom"/>
</dbReference>
<dbReference type="EMBL" id="JAHQCW010000023">
    <property type="protein sequence ID" value="MBU9737699.1"/>
    <property type="molecule type" value="Genomic_DNA"/>
</dbReference>
<dbReference type="Gene3D" id="1.20.1560.10">
    <property type="entry name" value="ABC transporter type 1, transmembrane domain"/>
    <property type="match status" value="1"/>
</dbReference>
<dbReference type="Pfam" id="PF00005">
    <property type="entry name" value="ABC_tran"/>
    <property type="match status" value="1"/>
</dbReference>
<reference evidence="10" key="1">
    <citation type="submission" date="2021-06" db="EMBL/GenBank/DDBJ databases">
        <title>Description of novel taxa of the family Lachnospiraceae.</title>
        <authorList>
            <person name="Chaplin A.V."/>
            <person name="Sokolova S.R."/>
            <person name="Pikina A.P."/>
            <person name="Korzhanova M."/>
            <person name="Belova V."/>
            <person name="Korostin D."/>
            <person name="Efimov B.A."/>
        </authorList>
    </citation>
    <scope>NUCLEOTIDE SEQUENCE</scope>
    <source>
        <strain evidence="10">ASD5720</strain>
    </source>
</reference>
<dbReference type="SMART" id="SM00382">
    <property type="entry name" value="AAA"/>
    <property type="match status" value="1"/>
</dbReference>
<feature type="transmembrane region" description="Helical" evidence="7">
    <location>
        <begin position="135"/>
        <end position="156"/>
    </location>
</feature>
<comment type="caution">
    <text evidence="10">The sequence shown here is derived from an EMBL/GenBank/DDBJ whole genome shotgun (WGS) entry which is preliminary data.</text>
</comment>
<evidence type="ECO:0000313" key="10">
    <source>
        <dbReference type="EMBL" id="MBU9737699.1"/>
    </source>
</evidence>
<feature type="transmembrane region" description="Helical" evidence="7">
    <location>
        <begin position="251"/>
        <end position="270"/>
    </location>
</feature>
<dbReference type="AlphaFoldDB" id="A0A949K007"/>
<dbReference type="SUPFAM" id="SSF52540">
    <property type="entry name" value="P-loop containing nucleoside triphosphate hydrolases"/>
    <property type="match status" value="1"/>
</dbReference>
<keyword evidence="11" id="KW-1185">Reference proteome</keyword>
<dbReference type="GO" id="GO:0016887">
    <property type="term" value="F:ATP hydrolysis activity"/>
    <property type="evidence" value="ECO:0007669"/>
    <property type="project" value="InterPro"/>
</dbReference>
<dbReference type="InterPro" id="IPR036640">
    <property type="entry name" value="ABC1_TM_sf"/>
</dbReference>
<evidence type="ECO:0000256" key="4">
    <source>
        <dbReference type="ARBA" id="ARBA00022840"/>
    </source>
</evidence>
<dbReference type="InterPro" id="IPR017871">
    <property type="entry name" value="ABC_transporter-like_CS"/>
</dbReference>
<name>A0A949K007_9FIRM</name>
<accession>A0A949K007</accession>
<comment type="subcellular location">
    <subcellularLocation>
        <location evidence="1">Cell membrane</location>
        <topology evidence="1">Multi-pass membrane protein</topology>
    </subcellularLocation>
</comment>
<feature type="transmembrane region" description="Helical" evidence="7">
    <location>
        <begin position="20"/>
        <end position="49"/>
    </location>
</feature>
<dbReference type="GO" id="GO:0015421">
    <property type="term" value="F:ABC-type oligopeptide transporter activity"/>
    <property type="evidence" value="ECO:0007669"/>
    <property type="project" value="TreeGrafter"/>
</dbReference>
<proteinExistence type="predicted"/>
<feature type="transmembrane region" description="Helical" evidence="7">
    <location>
        <begin position="162"/>
        <end position="183"/>
    </location>
</feature>
<dbReference type="RefSeq" id="WP_238722140.1">
    <property type="nucleotide sequence ID" value="NZ_JAHQCW010000023.1"/>
</dbReference>
<evidence type="ECO:0000256" key="5">
    <source>
        <dbReference type="ARBA" id="ARBA00022989"/>
    </source>
</evidence>
<evidence type="ECO:0000256" key="1">
    <source>
        <dbReference type="ARBA" id="ARBA00004651"/>
    </source>
</evidence>
<feature type="transmembrane region" description="Helical" evidence="7">
    <location>
        <begin position="282"/>
        <end position="302"/>
    </location>
</feature>
<keyword evidence="6 7" id="KW-0472">Membrane</keyword>
<keyword evidence="3" id="KW-0547">Nucleotide-binding</keyword>
<evidence type="ECO:0000256" key="7">
    <source>
        <dbReference type="SAM" id="Phobius"/>
    </source>
</evidence>
<dbReference type="InterPro" id="IPR003593">
    <property type="entry name" value="AAA+_ATPase"/>
</dbReference>
<keyword evidence="2 7" id="KW-0812">Transmembrane</keyword>
<dbReference type="GO" id="GO:0005524">
    <property type="term" value="F:ATP binding"/>
    <property type="evidence" value="ECO:0007669"/>
    <property type="project" value="UniProtKB-KW"/>
</dbReference>
<feature type="domain" description="ABC transporter" evidence="8">
    <location>
        <begin position="340"/>
        <end position="552"/>
    </location>
</feature>
<dbReference type="PANTHER" id="PTHR43394">
    <property type="entry name" value="ATP-DEPENDENT PERMEASE MDL1, MITOCHONDRIAL"/>
    <property type="match status" value="1"/>
</dbReference>
<keyword evidence="4 10" id="KW-0067">ATP-binding</keyword>
<evidence type="ECO:0000256" key="2">
    <source>
        <dbReference type="ARBA" id="ARBA00022692"/>
    </source>
</evidence>
<dbReference type="PANTHER" id="PTHR43394:SF1">
    <property type="entry name" value="ATP-BINDING CASSETTE SUB-FAMILY B MEMBER 10, MITOCHONDRIAL"/>
    <property type="match status" value="1"/>
</dbReference>
<dbReference type="Pfam" id="PF00664">
    <property type="entry name" value="ABC_membrane"/>
    <property type="match status" value="1"/>
</dbReference>
<dbReference type="GO" id="GO:0005886">
    <property type="term" value="C:plasma membrane"/>
    <property type="evidence" value="ECO:0007669"/>
    <property type="project" value="UniProtKB-SubCell"/>
</dbReference>
<evidence type="ECO:0000313" key="11">
    <source>
        <dbReference type="Proteomes" id="UP000712157"/>
    </source>
</evidence>
<evidence type="ECO:0000259" key="9">
    <source>
        <dbReference type="PROSITE" id="PS50929"/>
    </source>
</evidence>
<evidence type="ECO:0000256" key="3">
    <source>
        <dbReference type="ARBA" id="ARBA00022741"/>
    </source>
</evidence>
<dbReference type="Gene3D" id="3.40.50.300">
    <property type="entry name" value="P-loop containing nucleotide triphosphate hydrolases"/>
    <property type="match status" value="1"/>
</dbReference>
<sequence>MKKRSNLTICRRLIGLVKPLAGFMLLAVLMGLAGHLCAAFITILGGYAVLDLLQFQIPLNMSTAFVCAGIFAVLRGFLRYGEQSCNHFIAFKLLALIRDKVFQALRRLCPAKLEGRDKGNLISVITSDIELLEVFYAHTVSPIVIAFLMSVVMCLYIGSYHWALGCLAAAAYFTVGALIPVLISKASRDDGIRFRTRSGELSSFVLDSLRGLPETIQYAMGGRRLEEINQKTDQLSGDEARMKRIAGRNMGCTNSVILLFDMAMLFLSAILYQKGQTGFDGVLIPVIALMSSFGPVVALANLGSTLQNTFAAGDRVLDILDETPAVEEVTNETEITFSGASAEHVSFSYGEETILSDVSLKIPEHSVIGITGKSGSGKSTLLKLLMRFWNAGNGKVKLSGRDIDRINTPNLRNLESFVTQETHLFHDSIANNLRIAKPDATQQELEEACRKASVHEFIQNLPKGYDTPVGELGDTLSGGERQRIGLARAFLHDAPFMLLDEPTSNLDSLSEAVILRSLGEERSGKTIVLVSHRRSTMRIVDTVYSVENGRMS</sequence>
<dbReference type="PROSITE" id="PS50893">
    <property type="entry name" value="ABC_TRANSPORTER_2"/>
    <property type="match status" value="1"/>
</dbReference>
<dbReference type="SUPFAM" id="SSF90123">
    <property type="entry name" value="ABC transporter transmembrane region"/>
    <property type="match status" value="1"/>
</dbReference>
<evidence type="ECO:0000256" key="6">
    <source>
        <dbReference type="ARBA" id="ARBA00023136"/>
    </source>
</evidence>
<feature type="domain" description="ABC transmembrane type-1" evidence="9">
    <location>
        <begin position="25"/>
        <end position="308"/>
    </location>
</feature>
<dbReference type="InterPro" id="IPR027417">
    <property type="entry name" value="P-loop_NTPase"/>
</dbReference>
<protein>
    <submittedName>
        <fullName evidence="10">ABC transporter ATP-binding protein/permease</fullName>
    </submittedName>
</protein>
<dbReference type="Proteomes" id="UP000712157">
    <property type="component" value="Unassembled WGS sequence"/>
</dbReference>
<dbReference type="PROSITE" id="PS50929">
    <property type="entry name" value="ABC_TM1F"/>
    <property type="match status" value="1"/>
</dbReference>
<dbReference type="InterPro" id="IPR039421">
    <property type="entry name" value="Type_1_exporter"/>
</dbReference>
<evidence type="ECO:0000259" key="8">
    <source>
        <dbReference type="PROSITE" id="PS50893"/>
    </source>
</evidence>
<feature type="transmembrane region" description="Helical" evidence="7">
    <location>
        <begin position="55"/>
        <end position="74"/>
    </location>
</feature>
<gene>
    <name evidence="10" type="ORF">KTH89_14220</name>
</gene>
<organism evidence="10 11">
    <name type="scientific">Diplocloster agilis</name>
    <dbReference type="NCBI Taxonomy" id="2850323"/>
    <lineage>
        <taxon>Bacteria</taxon>
        <taxon>Bacillati</taxon>
        <taxon>Bacillota</taxon>
        <taxon>Clostridia</taxon>
        <taxon>Lachnospirales</taxon>
        <taxon>Lachnospiraceae</taxon>
        <taxon>Diplocloster</taxon>
    </lineage>
</organism>
<dbReference type="InterPro" id="IPR003439">
    <property type="entry name" value="ABC_transporter-like_ATP-bd"/>
</dbReference>